<feature type="signal peptide" evidence="2">
    <location>
        <begin position="1"/>
        <end position="20"/>
    </location>
</feature>
<feature type="domain" description="SET" evidence="3">
    <location>
        <begin position="130"/>
        <end position="267"/>
    </location>
</feature>
<feature type="chain" id="PRO_5040105706" description="SET domain-containing protein" evidence="2">
    <location>
        <begin position="21"/>
        <end position="429"/>
    </location>
</feature>
<organism evidence="4 5">
    <name type="scientific">Parascedosporium putredinis</name>
    <dbReference type="NCBI Taxonomy" id="1442378"/>
    <lineage>
        <taxon>Eukaryota</taxon>
        <taxon>Fungi</taxon>
        <taxon>Dikarya</taxon>
        <taxon>Ascomycota</taxon>
        <taxon>Pezizomycotina</taxon>
        <taxon>Sordariomycetes</taxon>
        <taxon>Hypocreomycetidae</taxon>
        <taxon>Microascales</taxon>
        <taxon>Microascaceae</taxon>
        <taxon>Parascedosporium</taxon>
    </lineage>
</organism>
<evidence type="ECO:0000313" key="4">
    <source>
        <dbReference type="EMBL" id="CAI4219244.1"/>
    </source>
</evidence>
<dbReference type="PROSITE" id="PS50280">
    <property type="entry name" value="SET"/>
    <property type="match status" value="1"/>
</dbReference>
<evidence type="ECO:0000259" key="3">
    <source>
        <dbReference type="PROSITE" id="PS50280"/>
    </source>
</evidence>
<comment type="caution">
    <text evidence="4">The sequence shown here is derived from an EMBL/GenBank/DDBJ whole genome shotgun (WGS) entry which is preliminary data.</text>
</comment>
<dbReference type="InterPro" id="IPR046341">
    <property type="entry name" value="SET_dom_sf"/>
</dbReference>
<dbReference type="InterPro" id="IPR053185">
    <property type="entry name" value="SET_domain_protein"/>
</dbReference>
<sequence>MKLDLALLAAWSAAVAAAEATGSPRSIDLGAYCYPPILNSDAAHLLSCPSEDLDPRYTAGPRTPPRPRKFKNRDAPVAWDRRRRRRPHRGLIVLTEAERARHLLKYAGFRDPDLAVSKAGGWVGLNTFNPKAKVVPIPGKEFGVTASLLVDYNAVYSLERTDVMRLQAFGIELLPTAMRDRVLNMSTHGSRQDVVHALEKVLVTNAFEVKVDDDNTNGLYALFPDTARMNHDCRPNVSYQWDYKTFTQYATALRTIYPGEELTVSYINGLRPYKKRRAALKRSWGFACSCPVCSLAELLISLLEQERMHVLMGEAYAYAALEWNGVGEAWTAARYARRAIEEEVMQLREEAGEDIEDMMALVDDPWEHWSWLWRTRKRMNWKPLDAAKKKEIDEAVVEAATDPTPTVEATPEAEARAEHEPEPQPEPVA</sequence>
<dbReference type="PANTHER" id="PTHR47332">
    <property type="entry name" value="SET DOMAIN-CONTAINING PROTEIN 5"/>
    <property type="match status" value="1"/>
</dbReference>
<dbReference type="InterPro" id="IPR001214">
    <property type="entry name" value="SET_dom"/>
</dbReference>
<dbReference type="Gene3D" id="2.170.270.10">
    <property type="entry name" value="SET domain"/>
    <property type="match status" value="1"/>
</dbReference>
<feature type="region of interest" description="Disordered" evidence="1">
    <location>
        <begin position="397"/>
        <end position="429"/>
    </location>
</feature>
<dbReference type="SUPFAM" id="SSF82199">
    <property type="entry name" value="SET domain"/>
    <property type="match status" value="1"/>
</dbReference>
<keyword evidence="2" id="KW-0732">Signal</keyword>
<proteinExistence type="predicted"/>
<evidence type="ECO:0000256" key="2">
    <source>
        <dbReference type="SAM" id="SignalP"/>
    </source>
</evidence>
<feature type="region of interest" description="Disordered" evidence="1">
    <location>
        <begin position="55"/>
        <end position="79"/>
    </location>
</feature>
<protein>
    <recommendedName>
        <fullName evidence="3">SET domain-containing protein</fullName>
    </recommendedName>
</protein>
<feature type="compositionally biased region" description="Basic and acidic residues" evidence="1">
    <location>
        <begin position="413"/>
        <end position="422"/>
    </location>
</feature>
<feature type="compositionally biased region" description="Low complexity" evidence="1">
    <location>
        <begin position="398"/>
        <end position="412"/>
    </location>
</feature>
<dbReference type="Proteomes" id="UP000838763">
    <property type="component" value="Unassembled WGS sequence"/>
</dbReference>
<accession>A0A9P1H9A3</accession>
<evidence type="ECO:0000313" key="5">
    <source>
        <dbReference type="Proteomes" id="UP000838763"/>
    </source>
</evidence>
<name>A0A9P1H9A3_9PEZI</name>
<keyword evidence="5" id="KW-1185">Reference proteome</keyword>
<dbReference type="OrthoDB" id="1028014at2759"/>
<reference evidence="4" key="1">
    <citation type="submission" date="2022-11" db="EMBL/GenBank/DDBJ databases">
        <authorList>
            <person name="Scott C."/>
            <person name="Bruce N."/>
        </authorList>
    </citation>
    <scope>NUCLEOTIDE SEQUENCE</scope>
</reference>
<dbReference type="Pfam" id="PF00856">
    <property type="entry name" value="SET"/>
    <property type="match status" value="1"/>
</dbReference>
<evidence type="ECO:0000256" key="1">
    <source>
        <dbReference type="SAM" id="MobiDB-lite"/>
    </source>
</evidence>
<gene>
    <name evidence="4" type="ORF">PPNO1_LOCUS8812</name>
</gene>
<dbReference type="EMBL" id="CALLCH030000019">
    <property type="protein sequence ID" value="CAI4219244.1"/>
    <property type="molecule type" value="Genomic_DNA"/>
</dbReference>
<dbReference type="PANTHER" id="PTHR47332:SF6">
    <property type="entry name" value="SET DOMAIN-CONTAINING PROTEIN"/>
    <property type="match status" value="1"/>
</dbReference>
<dbReference type="AlphaFoldDB" id="A0A9P1H9A3"/>
<dbReference type="CDD" id="cd20071">
    <property type="entry name" value="SET_SMYD"/>
    <property type="match status" value="1"/>
</dbReference>